<evidence type="ECO:0000313" key="9">
    <source>
        <dbReference type="Proteomes" id="UP000528734"/>
    </source>
</evidence>
<gene>
    <name evidence="8" type="primary">flgB</name>
    <name evidence="8" type="ORF">HCN50_01685</name>
</gene>
<dbReference type="AlphaFoldDB" id="A0A7Y4GZQ5"/>
<name>A0A7Y4GZQ5_9BRAD</name>
<keyword evidence="8" id="KW-0966">Cell projection</keyword>
<comment type="function">
    <text evidence="5 6">Structural component of flagellum, the bacterial motility apparatus. Part of the rod structure of flagellar basal body.</text>
</comment>
<evidence type="ECO:0000256" key="3">
    <source>
        <dbReference type="ARBA" id="ARBA00014376"/>
    </source>
</evidence>
<comment type="caution">
    <text evidence="8">The sequence shown here is derived from an EMBL/GenBank/DDBJ whole genome shotgun (WGS) entry which is preliminary data.</text>
</comment>
<proteinExistence type="inferred from homology"/>
<dbReference type="Proteomes" id="UP000528734">
    <property type="component" value="Unassembled WGS sequence"/>
</dbReference>
<comment type="subunit">
    <text evidence="6">The basal body constitutes a major portion of the flagellar organelle and consists of a number of rings mounted on a central rod.</text>
</comment>
<protein>
    <recommendedName>
        <fullName evidence="3 6">Flagellar basal body rod protein FlgB</fullName>
    </recommendedName>
</protein>
<keyword evidence="9" id="KW-1185">Reference proteome</keyword>
<evidence type="ECO:0000256" key="4">
    <source>
        <dbReference type="ARBA" id="ARBA00023143"/>
    </source>
</evidence>
<evidence type="ECO:0000256" key="1">
    <source>
        <dbReference type="ARBA" id="ARBA00004117"/>
    </source>
</evidence>
<evidence type="ECO:0000256" key="2">
    <source>
        <dbReference type="ARBA" id="ARBA00009677"/>
    </source>
</evidence>
<comment type="similarity">
    <text evidence="2 6">Belongs to the flagella basal body rod proteins family.</text>
</comment>
<dbReference type="EMBL" id="JAAVLW010000001">
    <property type="protein sequence ID" value="NOJ44965.1"/>
    <property type="molecule type" value="Genomic_DNA"/>
</dbReference>
<keyword evidence="4 6" id="KW-0975">Bacterial flagellum</keyword>
<dbReference type="PIRSF" id="PIRSF002889">
    <property type="entry name" value="Rod_FlgB"/>
    <property type="match status" value="1"/>
</dbReference>
<dbReference type="GO" id="GO:0071973">
    <property type="term" value="P:bacterial-type flagellum-dependent cell motility"/>
    <property type="evidence" value="ECO:0007669"/>
    <property type="project" value="InterPro"/>
</dbReference>
<dbReference type="InterPro" id="IPR006300">
    <property type="entry name" value="FlgB"/>
</dbReference>
<evidence type="ECO:0000313" key="8">
    <source>
        <dbReference type="EMBL" id="NOJ44965.1"/>
    </source>
</evidence>
<reference evidence="8 9" key="1">
    <citation type="submission" date="2020-03" db="EMBL/GenBank/DDBJ databases">
        <title>Bradyrhizobium diversity isolated from nodules of Muelleranthus trifoliolatus.</title>
        <authorList>
            <person name="Klepa M."/>
            <person name="Helene L."/>
            <person name="Hungria M."/>
        </authorList>
    </citation>
    <scope>NUCLEOTIDE SEQUENCE [LARGE SCALE GENOMIC DNA]</scope>
    <source>
        <strain evidence="8 9">WSM 1744</strain>
    </source>
</reference>
<evidence type="ECO:0000256" key="5">
    <source>
        <dbReference type="ARBA" id="ARBA00024934"/>
    </source>
</evidence>
<accession>A0A7Y4GZQ5</accession>
<sequence length="136" mass="14523">MAINDLPILSALRTKMQWHQERQRVLAENVSNANTPNFRPSDLVEPKFDNKGADVGGTMGSLAMTRTSATHIGVSGGAPSFRGDGGRSGFLTKPAGNSVNLEDQMLKVSANQMDYAAATSLYTRSLGLLKTAIGKR</sequence>
<keyword evidence="8" id="KW-0969">Cilium</keyword>
<organism evidence="8 9">
    <name type="scientific">Bradyrhizobium archetypum</name>
    <dbReference type="NCBI Taxonomy" id="2721160"/>
    <lineage>
        <taxon>Bacteria</taxon>
        <taxon>Pseudomonadati</taxon>
        <taxon>Pseudomonadota</taxon>
        <taxon>Alphaproteobacteria</taxon>
        <taxon>Hyphomicrobiales</taxon>
        <taxon>Nitrobacteraceae</taxon>
        <taxon>Bradyrhizobium</taxon>
    </lineage>
</organism>
<keyword evidence="8" id="KW-0282">Flagellum</keyword>
<feature type="region of interest" description="Disordered" evidence="7">
    <location>
        <begin position="75"/>
        <end position="95"/>
    </location>
</feature>
<evidence type="ECO:0000256" key="7">
    <source>
        <dbReference type="SAM" id="MobiDB-lite"/>
    </source>
</evidence>
<dbReference type="NCBIfam" id="NF004654">
    <property type="entry name" value="PRK06004.1"/>
    <property type="match status" value="1"/>
</dbReference>
<dbReference type="GO" id="GO:0030694">
    <property type="term" value="C:bacterial-type flagellum basal body, rod"/>
    <property type="evidence" value="ECO:0007669"/>
    <property type="project" value="InterPro"/>
</dbReference>
<dbReference type="RefSeq" id="WP_171707866.1">
    <property type="nucleotide sequence ID" value="NZ_JAAVLW010000001.1"/>
</dbReference>
<comment type="subcellular location">
    <subcellularLocation>
        <location evidence="1 6">Bacterial flagellum basal body</location>
    </subcellularLocation>
</comment>
<evidence type="ECO:0000256" key="6">
    <source>
        <dbReference type="PIRNR" id="PIRNR002889"/>
    </source>
</evidence>